<dbReference type="AlphaFoldDB" id="A0A3S4MSN9"/>
<proteinExistence type="predicted"/>
<dbReference type="STRING" id="525257.HMPREF0204_11393"/>
<accession>A0A3S4MSN9</accession>
<organism evidence="1 2">
    <name type="scientific">Chryseobacterium gleum</name>
    <name type="common">Flavobacterium gleum</name>
    <dbReference type="NCBI Taxonomy" id="250"/>
    <lineage>
        <taxon>Bacteria</taxon>
        <taxon>Pseudomonadati</taxon>
        <taxon>Bacteroidota</taxon>
        <taxon>Flavobacteriia</taxon>
        <taxon>Flavobacteriales</taxon>
        <taxon>Weeksellaceae</taxon>
        <taxon>Chryseobacterium group</taxon>
        <taxon>Chryseobacterium</taxon>
    </lineage>
</organism>
<gene>
    <name evidence="1" type="ORF">NCTC11432_04314</name>
</gene>
<sequence length="68" mass="8292">MLHDVLDWLFILYPESEYYVNTAGEFCENNHTRDYQEHLTIWNFSKPYLKDQSPELIKFLHSLIKTKQ</sequence>
<reference evidence="1 2" key="1">
    <citation type="submission" date="2018-12" db="EMBL/GenBank/DDBJ databases">
        <authorList>
            <consortium name="Pathogen Informatics"/>
        </authorList>
    </citation>
    <scope>NUCLEOTIDE SEQUENCE [LARGE SCALE GENOMIC DNA]</scope>
    <source>
        <strain evidence="1 2">NCTC11432</strain>
    </source>
</reference>
<dbReference type="EMBL" id="LR134289">
    <property type="protein sequence ID" value="VEE10690.1"/>
    <property type="molecule type" value="Genomic_DNA"/>
</dbReference>
<protein>
    <submittedName>
        <fullName evidence="1">Uncharacterized protein</fullName>
    </submittedName>
</protein>
<name>A0A3S4MSN9_CHRGE</name>
<evidence type="ECO:0000313" key="1">
    <source>
        <dbReference type="EMBL" id="VEE10690.1"/>
    </source>
</evidence>
<dbReference type="KEGG" id="cgle:NCTC11432_04314"/>
<evidence type="ECO:0000313" key="2">
    <source>
        <dbReference type="Proteomes" id="UP000279227"/>
    </source>
</evidence>
<dbReference type="Proteomes" id="UP000279227">
    <property type="component" value="Chromosome"/>
</dbReference>